<dbReference type="AlphaFoldDB" id="A0A1B9NIS1"/>
<dbReference type="GO" id="GO:0009307">
    <property type="term" value="P:DNA restriction-modification system"/>
    <property type="evidence" value="ECO:0007669"/>
    <property type="project" value="UniProtKB-KW"/>
</dbReference>
<dbReference type="Pfam" id="PF01420">
    <property type="entry name" value="Methylase_S"/>
    <property type="match status" value="1"/>
</dbReference>
<sequence length="376" mass="41592">MRRLGDVIAPASGRAGSGHSLPVYSVTKHAGFVPQRDYFKKQVASVDTSSYKVVRAGQFAYATIHLDEGAIGFAPEDCIVSPMYTVFSVDSEKVDITYLLRLLRSPQAIARYGSLGRGSAERRKSISLKALGSLLVPIPDLQKQRRIAAILDAADAIRAKRRAQLTHLDELPQALFREMFGGGFDTVRLGDVASFVRGVTYKPAEVSARGVGVMRTKNVQKRLYLGDVVRITPSEPIKDEKFLRQGDTLISSANSWNLVGRCCFVDDLPERFVIGGFVVALRPSSRIDPLFLHQWFSGPEVQATVRSFGNRTTNISNLDISRTKSLLLPLPPLRLQQEFADKVEAIHAERARVARALEADDELFAALQHRAFRGEL</sequence>
<comment type="caution">
    <text evidence="4">The sequence shown here is derived from an EMBL/GenBank/DDBJ whole genome shotgun (WGS) entry which is preliminary data.</text>
</comment>
<dbReference type="SUPFAM" id="SSF116734">
    <property type="entry name" value="DNA methylase specificity domain"/>
    <property type="match status" value="2"/>
</dbReference>
<dbReference type="CDD" id="cd17252">
    <property type="entry name" value="RMtype1_S_EcoKI-TRD1-CR1_like"/>
    <property type="match status" value="1"/>
</dbReference>
<dbReference type="Gene3D" id="3.90.220.20">
    <property type="entry name" value="DNA methylase specificity domains"/>
    <property type="match status" value="2"/>
</dbReference>
<keyword evidence="5" id="KW-1185">Reference proteome</keyword>
<dbReference type="InterPro" id="IPR000055">
    <property type="entry name" value="Restrct_endonuc_typeI_TRD"/>
</dbReference>
<dbReference type="PANTHER" id="PTHR30408:SF12">
    <property type="entry name" value="TYPE I RESTRICTION ENZYME MJAVIII SPECIFICITY SUBUNIT"/>
    <property type="match status" value="1"/>
</dbReference>
<evidence type="ECO:0000313" key="5">
    <source>
        <dbReference type="Proteomes" id="UP000093355"/>
    </source>
</evidence>
<dbReference type="STRING" id="904291.A7J15_11975"/>
<accession>A0A1B9NIS1</accession>
<dbReference type="InterPro" id="IPR052021">
    <property type="entry name" value="Type-I_RS_S_subunit"/>
</dbReference>
<dbReference type="EMBL" id="LXMD01000002">
    <property type="protein sequence ID" value="OCG76491.1"/>
    <property type="molecule type" value="Genomic_DNA"/>
</dbReference>
<comment type="similarity">
    <text evidence="1">Belongs to the type-I restriction system S methylase family.</text>
</comment>
<keyword evidence="3" id="KW-0238">DNA-binding</keyword>
<name>A0A1B9NIS1_9MICO</name>
<reference evidence="4 5" key="1">
    <citation type="submission" date="2016-05" db="EMBL/GenBank/DDBJ databases">
        <authorList>
            <person name="Lavstsen T."/>
            <person name="Jespersen J.S."/>
        </authorList>
    </citation>
    <scope>NUCLEOTIDE SEQUENCE [LARGE SCALE GENOMIC DNA]</scope>
    <source>
        <strain evidence="4 5">YLB-01</strain>
    </source>
</reference>
<evidence type="ECO:0000256" key="2">
    <source>
        <dbReference type="ARBA" id="ARBA00022747"/>
    </source>
</evidence>
<organism evidence="4 5">
    <name type="scientific">Microbacterium sediminis</name>
    <dbReference type="NCBI Taxonomy" id="904291"/>
    <lineage>
        <taxon>Bacteria</taxon>
        <taxon>Bacillati</taxon>
        <taxon>Actinomycetota</taxon>
        <taxon>Actinomycetes</taxon>
        <taxon>Micrococcales</taxon>
        <taxon>Microbacteriaceae</taxon>
        <taxon>Microbacterium</taxon>
    </lineage>
</organism>
<evidence type="ECO:0000256" key="1">
    <source>
        <dbReference type="ARBA" id="ARBA00010923"/>
    </source>
</evidence>
<dbReference type="REBASE" id="310842">
    <property type="entry name" value="S.MseYLB01ORF480P"/>
</dbReference>
<protein>
    <submittedName>
        <fullName evidence="4">Uncharacterized protein</fullName>
    </submittedName>
</protein>
<dbReference type="GO" id="GO:0003677">
    <property type="term" value="F:DNA binding"/>
    <property type="evidence" value="ECO:0007669"/>
    <property type="project" value="UniProtKB-KW"/>
</dbReference>
<dbReference type="PANTHER" id="PTHR30408">
    <property type="entry name" value="TYPE-1 RESTRICTION ENZYME ECOKI SPECIFICITY PROTEIN"/>
    <property type="match status" value="1"/>
</dbReference>
<dbReference type="InterPro" id="IPR044946">
    <property type="entry name" value="Restrct_endonuc_typeI_TRD_sf"/>
</dbReference>
<dbReference type="Proteomes" id="UP000093355">
    <property type="component" value="Unassembled WGS sequence"/>
</dbReference>
<keyword evidence="2" id="KW-0680">Restriction system</keyword>
<evidence type="ECO:0000313" key="4">
    <source>
        <dbReference type="EMBL" id="OCG76491.1"/>
    </source>
</evidence>
<dbReference type="RefSeq" id="WP_067028284.1">
    <property type="nucleotide sequence ID" value="NZ_CP038256.1"/>
</dbReference>
<gene>
    <name evidence="4" type="ORF">A7J15_11975</name>
</gene>
<dbReference type="OrthoDB" id="3197085at2"/>
<proteinExistence type="inferred from homology"/>
<evidence type="ECO:0000256" key="3">
    <source>
        <dbReference type="ARBA" id="ARBA00023125"/>
    </source>
</evidence>